<dbReference type="Gene3D" id="3.40.50.720">
    <property type="entry name" value="NAD(P)-binding Rossmann-like Domain"/>
    <property type="match status" value="1"/>
</dbReference>
<comment type="caution">
    <text evidence="2">The sequence shown here is derived from an EMBL/GenBank/DDBJ whole genome shotgun (WGS) entry which is preliminary data.</text>
</comment>
<dbReference type="InterPro" id="IPR036291">
    <property type="entry name" value="NAD(P)-bd_dom_sf"/>
</dbReference>
<dbReference type="PANTHER" id="PTHR42820">
    <property type="entry name" value="SHORT-CHAIN DEHYDROGENASE REDUCTASE"/>
    <property type="match status" value="1"/>
</dbReference>
<organism evidence="2 3">
    <name type="scientific">Stylosanthes scabra</name>
    <dbReference type="NCBI Taxonomy" id="79078"/>
    <lineage>
        <taxon>Eukaryota</taxon>
        <taxon>Viridiplantae</taxon>
        <taxon>Streptophyta</taxon>
        <taxon>Embryophyta</taxon>
        <taxon>Tracheophyta</taxon>
        <taxon>Spermatophyta</taxon>
        <taxon>Magnoliopsida</taxon>
        <taxon>eudicotyledons</taxon>
        <taxon>Gunneridae</taxon>
        <taxon>Pentapetalae</taxon>
        <taxon>rosids</taxon>
        <taxon>fabids</taxon>
        <taxon>Fabales</taxon>
        <taxon>Fabaceae</taxon>
        <taxon>Papilionoideae</taxon>
        <taxon>50 kb inversion clade</taxon>
        <taxon>dalbergioids sensu lato</taxon>
        <taxon>Dalbergieae</taxon>
        <taxon>Pterocarpus clade</taxon>
        <taxon>Stylosanthes</taxon>
    </lineage>
</organism>
<keyword evidence="3" id="KW-1185">Reference proteome</keyword>
<evidence type="ECO:0000256" key="1">
    <source>
        <dbReference type="ARBA" id="ARBA00006484"/>
    </source>
</evidence>
<name>A0ABU6UVY0_9FABA</name>
<comment type="similarity">
    <text evidence="1">Belongs to the short-chain dehydrogenases/reductases (SDR) family.</text>
</comment>
<protein>
    <submittedName>
        <fullName evidence="2">Uncharacterized protein</fullName>
    </submittedName>
</protein>
<dbReference type="PANTHER" id="PTHR42820:SF21">
    <property type="entry name" value="SHORT-CHAIN DEHYDROGENASE REDUCTASE 3B-LIKE"/>
    <property type="match status" value="1"/>
</dbReference>
<evidence type="ECO:0000313" key="3">
    <source>
        <dbReference type="Proteomes" id="UP001341840"/>
    </source>
</evidence>
<reference evidence="2 3" key="1">
    <citation type="journal article" date="2023" name="Plants (Basel)">
        <title>Bridging the Gap: Combining Genomics and Transcriptomics Approaches to Understand Stylosanthes scabra, an Orphan Legume from the Brazilian Caatinga.</title>
        <authorList>
            <person name="Ferreira-Neto J.R.C."/>
            <person name="da Silva M.D."/>
            <person name="Binneck E."/>
            <person name="de Melo N.F."/>
            <person name="da Silva R.H."/>
            <person name="de Melo A.L.T.M."/>
            <person name="Pandolfi V."/>
            <person name="Bustamante F.O."/>
            <person name="Brasileiro-Vidal A.C."/>
            <person name="Benko-Iseppon A.M."/>
        </authorList>
    </citation>
    <scope>NUCLEOTIDE SEQUENCE [LARGE SCALE GENOMIC DNA]</scope>
    <source>
        <tissue evidence="2">Leaves</tissue>
    </source>
</reference>
<accession>A0ABU6UVY0</accession>
<sequence length="183" mass="19463">MAETSNFVGSAAGHKLAGKVAIITGGASGIGEAAACLFAEEGARMVVIADIQDDLGNKVAASIGFHRGHNGYIKGGLALPSGTSSKPYPIACIKRTPKFLFGEALLVHNHLSHKPPTFRLGTSGYADSPKTPRRYISYIGAVCGDSPQCDRRWRIKTRRVWFTPTTPTTIDAGIRNASHNSKN</sequence>
<dbReference type="SUPFAM" id="SSF51735">
    <property type="entry name" value="NAD(P)-binding Rossmann-fold domains"/>
    <property type="match status" value="1"/>
</dbReference>
<dbReference type="InterPro" id="IPR002347">
    <property type="entry name" value="SDR_fam"/>
</dbReference>
<gene>
    <name evidence="2" type="ORF">PIB30_090233</name>
</gene>
<dbReference type="EMBL" id="JASCZI010122559">
    <property type="protein sequence ID" value="MED6164450.1"/>
    <property type="molecule type" value="Genomic_DNA"/>
</dbReference>
<dbReference type="Pfam" id="PF00106">
    <property type="entry name" value="adh_short"/>
    <property type="match status" value="1"/>
</dbReference>
<dbReference type="Proteomes" id="UP001341840">
    <property type="component" value="Unassembled WGS sequence"/>
</dbReference>
<proteinExistence type="inferred from homology"/>
<evidence type="ECO:0000313" key="2">
    <source>
        <dbReference type="EMBL" id="MED6164450.1"/>
    </source>
</evidence>